<keyword evidence="1" id="KW-0175">Coiled coil</keyword>
<keyword evidence="3" id="KW-1185">Reference proteome</keyword>
<dbReference type="PANTHER" id="PTHR38765:SF1">
    <property type="entry name" value="DUF484 DOMAIN-CONTAINING PROTEIN"/>
    <property type="match status" value="1"/>
</dbReference>
<evidence type="ECO:0000313" key="3">
    <source>
        <dbReference type="Proteomes" id="UP001595617"/>
    </source>
</evidence>
<dbReference type="PANTHER" id="PTHR38765">
    <property type="entry name" value="DUF484 DOMAIN-CONTAINING PROTEIN"/>
    <property type="match status" value="1"/>
</dbReference>
<reference evidence="3" key="1">
    <citation type="journal article" date="2019" name="Int. J. Syst. Evol. Microbiol.">
        <title>The Global Catalogue of Microorganisms (GCM) 10K type strain sequencing project: providing services to taxonomists for standard genome sequencing and annotation.</title>
        <authorList>
            <consortium name="The Broad Institute Genomics Platform"/>
            <consortium name="The Broad Institute Genome Sequencing Center for Infectious Disease"/>
            <person name="Wu L."/>
            <person name="Ma J."/>
        </authorList>
    </citation>
    <scope>NUCLEOTIDE SEQUENCE [LARGE SCALE GENOMIC DNA]</scope>
    <source>
        <strain evidence="3">IBRC 10765</strain>
    </source>
</reference>
<organism evidence="2 3">
    <name type="scientific">Saccharospirillum mangrovi</name>
    <dbReference type="NCBI Taxonomy" id="2161747"/>
    <lineage>
        <taxon>Bacteria</taxon>
        <taxon>Pseudomonadati</taxon>
        <taxon>Pseudomonadota</taxon>
        <taxon>Gammaproteobacteria</taxon>
        <taxon>Oceanospirillales</taxon>
        <taxon>Saccharospirillaceae</taxon>
        <taxon>Saccharospirillum</taxon>
    </lineage>
</organism>
<accession>A0ABV7ZTC2</accession>
<name>A0ABV7ZTC2_9GAMM</name>
<dbReference type="SUPFAM" id="SSF55781">
    <property type="entry name" value="GAF domain-like"/>
    <property type="match status" value="1"/>
</dbReference>
<dbReference type="Proteomes" id="UP001595617">
    <property type="component" value="Unassembled WGS sequence"/>
</dbReference>
<dbReference type="Pfam" id="PF04340">
    <property type="entry name" value="DUF484"/>
    <property type="match status" value="1"/>
</dbReference>
<gene>
    <name evidence="2" type="ORF">ACFOOG_03030</name>
</gene>
<evidence type="ECO:0000313" key="2">
    <source>
        <dbReference type="EMBL" id="MFC3851798.1"/>
    </source>
</evidence>
<evidence type="ECO:0000256" key="1">
    <source>
        <dbReference type="SAM" id="Coils"/>
    </source>
</evidence>
<comment type="caution">
    <text evidence="2">The sequence shown here is derived from an EMBL/GenBank/DDBJ whole genome shotgun (WGS) entry which is preliminary data.</text>
</comment>
<protein>
    <submittedName>
        <fullName evidence="2">DUF484 family protein</fullName>
    </submittedName>
</protein>
<proteinExistence type="predicted"/>
<dbReference type="Gene3D" id="3.30.450.40">
    <property type="match status" value="1"/>
</dbReference>
<feature type="coiled-coil region" evidence="1">
    <location>
        <begin position="42"/>
        <end position="73"/>
    </location>
</feature>
<dbReference type="InterPro" id="IPR007435">
    <property type="entry name" value="DUF484"/>
</dbReference>
<dbReference type="EMBL" id="JBHRYR010000002">
    <property type="protein sequence ID" value="MFC3851798.1"/>
    <property type="molecule type" value="Genomic_DNA"/>
</dbReference>
<dbReference type="RefSeq" id="WP_380693214.1">
    <property type="nucleotide sequence ID" value="NZ_JBHRYR010000002.1"/>
</dbReference>
<dbReference type="InterPro" id="IPR029016">
    <property type="entry name" value="GAF-like_dom_sf"/>
</dbReference>
<sequence length="228" mass="25369">MVNTQLSAEEVEAFLGDNPYFFEGREGLLKAMRINHHSGQAISLLEKQNDLLRKELNSHRERLQHLIAIARDNDHLFLRLRALVLTMLDASSWNGLLTAMRSSLTANFDVDYVRVVALESWLLTGASEMMPGNADNLSQHLPAVLEQKKSYCGQVAPEVAEMLYGPDIASDVGSVALSPLVHDGRVVGILALATHDPDYFRSSMDTLFLTYVAEVTSRLALHWLTPPE</sequence>